<accession>E6PXL5</accession>
<feature type="transmembrane region" description="Helical" evidence="3">
    <location>
        <begin position="81"/>
        <end position="102"/>
    </location>
</feature>
<organism evidence="4">
    <name type="scientific">mine drainage metagenome</name>
    <dbReference type="NCBI Taxonomy" id="410659"/>
    <lineage>
        <taxon>unclassified sequences</taxon>
        <taxon>metagenomes</taxon>
        <taxon>ecological metagenomes</taxon>
    </lineage>
</organism>
<keyword evidence="1" id="KW-0175">Coiled coil</keyword>
<comment type="caution">
    <text evidence="4">The sequence shown here is derived from an EMBL/GenBank/DDBJ whole genome shotgun (WGS) entry which is preliminary data.</text>
</comment>
<reference evidence="4" key="1">
    <citation type="submission" date="2009-10" db="EMBL/GenBank/DDBJ databases">
        <title>Diversity of trophic interactions inside an arsenic-rich microbial ecosystem.</title>
        <authorList>
            <person name="Bertin P.N."/>
            <person name="Heinrich-Salmeron A."/>
            <person name="Pelletier E."/>
            <person name="Goulhen-Chollet F."/>
            <person name="Arsene-Ploetze F."/>
            <person name="Gallien S."/>
            <person name="Calteau A."/>
            <person name="Vallenet D."/>
            <person name="Casiot C."/>
            <person name="Chane-Woon-Ming B."/>
            <person name="Giloteaux L."/>
            <person name="Barakat M."/>
            <person name="Bonnefoy V."/>
            <person name="Bruneel O."/>
            <person name="Chandler M."/>
            <person name="Cleiss J."/>
            <person name="Duran R."/>
            <person name="Elbaz-Poulichet F."/>
            <person name="Fonknechten N."/>
            <person name="Lauga B."/>
            <person name="Mornico D."/>
            <person name="Ortet P."/>
            <person name="Schaeffer C."/>
            <person name="Siguier P."/>
            <person name="Alexander Thil Smith A."/>
            <person name="Van Dorsselaer A."/>
            <person name="Weissenbach J."/>
            <person name="Medigue C."/>
            <person name="Le Paslier D."/>
        </authorList>
    </citation>
    <scope>NUCLEOTIDE SEQUENCE</scope>
</reference>
<feature type="region of interest" description="Disordered" evidence="2">
    <location>
        <begin position="151"/>
        <end position="172"/>
    </location>
</feature>
<evidence type="ECO:0008006" key="5">
    <source>
        <dbReference type="Google" id="ProtNLM"/>
    </source>
</evidence>
<proteinExistence type="predicted"/>
<protein>
    <recommendedName>
        <fullName evidence="5">Chromosome partition protein Smc</fullName>
    </recommendedName>
</protein>
<gene>
    <name evidence="4" type="ORF">CARN3_0616</name>
</gene>
<dbReference type="EMBL" id="CABN01000040">
    <property type="protein sequence ID" value="CBH99674.1"/>
    <property type="molecule type" value="Genomic_DNA"/>
</dbReference>
<keyword evidence="3" id="KW-1133">Transmembrane helix</keyword>
<name>E6PXL5_9ZZZZ</name>
<evidence type="ECO:0000256" key="1">
    <source>
        <dbReference type="SAM" id="Coils"/>
    </source>
</evidence>
<evidence type="ECO:0000256" key="2">
    <source>
        <dbReference type="SAM" id="MobiDB-lite"/>
    </source>
</evidence>
<sequence length="249" mass="27268">MKTRVPAVIRQVLIAIAFCCVAGQFVGQTPSEPGVQTLQSAPKRQGFLDYALGKVNPHDTDYGSKMGSARNAVVGYTIDDLYFWSNVVTLLLLCGLVAVVLFQWRAMNKRELIAASLIAQLFNGRVSDRLEIERRTEQFNQLVEAHNAEAEAALSRKTATTERETDANGSLTKSVRTLADGKGISPAEAEKIAAAAPDATAASLEQSNLLLQRRVEALQNSEQNLKQRLNQTTVLLDQERRRNSTLKGA</sequence>
<evidence type="ECO:0000256" key="3">
    <source>
        <dbReference type="SAM" id="Phobius"/>
    </source>
</evidence>
<keyword evidence="3" id="KW-0472">Membrane</keyword>
<dbReference type="AlphaFoldDB" id="E6PXL5"/>
<evidence type="ECO:0000313" key="4">
    <source>
        <dbReference type="EMBL" id="CBH99674.1"/>
    </source>
</evidence>
<feature type="transmembrane region" description="Helical" evidence="3">
    <location>
        <begin position="7"/>
        <end position="26"/>
    </location>
</feature>
<keyword evidence="3" id="KW-0812">Transmembrane</keyword>
<feature type="coiled-coil region" evidence="1">
    <location>
        <begin position="201"/>
        <end position="242"/>
    </location>
</feature>